<protein>
    <recommendedName>
        <fullName evidence="3">Glyoxalase</fullName>
    </recommendedName>
</protein>
<evidence type="ECO:0000313" key="1">
    <source>
        <dbReference type="EMBL" id="GEO20068.1"/>
    </source>
</evidence>
<reference evidence="1 2" key="1">
    <citation type="submission" date="2019-07" db="EMBL/GenBank/DDBJ databases">
        <title>Whole genome shotgun sequence of Cyclobacterium qasimii NBRC 106168.</title>
        <authorList>
            <person name="Hosoyama A."/>
            <person name="Uohara A."/>
            <person name="Ohji S."/>
            <person name="Ichikawa N."/>
        </authorList>
    </citation>
    <scope>NUCLEOTIDE SEQUENCE [LARGE SCALE GENOMIC DNA]</scope>
    <source>
        <strain evidence="1 2">NBRC 106168</strain>
    </source>
</reference>
<sequence length="138" mass="16081">MYPGSMVCLFMNKNLEASRPILPNLAFPKGMSKEESFQNSVIRPVIKMLHDLLAVHFKHYMATKKLEFSQLSEKEKTNFIESSFNKDMAFRSEIRGLVIGHFSTEEFLLYATMQRGINKRINTILKERISSNRQNFVE</sequence>
<gene>
    <name evidence="1" type="ORF">CQA01_06020</name>
</gene>
<name>A0A512C772_9BACT</name>
<organism evidence="1 2">
    <name type="scientific">Cyclobacterium qasimii</name>
    <dbReference type="NCBI Taxonomy" id="1350429"/>
    <lineage>
        <taxon>Bacteria</taxon>
        <taxon>Pseudomonadati</taxon>
        <taxon>Bacteroidota</taxon>
        <taxon>Cytophagia</taxon>
        <taxon>Cytophagales</taxon>
        <taxon>Cyclobacteriaceae</taxon>
        <taxon>Cyclobacterium</taxon>
    </lineage>
</organism>
<evidence type="ECO:0000313" key="2">
    <source>
        <dbReference type="Proteomes" id="UP000321301"/>
    </source>
</evidence>
<comment type="caution">
    <text evidence="1">The sequence shown here is derived from an EMBL/GenBank/DDBJ whole genome shotgun (WGS) entry which is preliminary data.</text>
</comment>
<accession>A0A512C772</accession>
<dbReference type="EMBL" id="BJYV01000001">
    <property type="protein sequence ID" value="GEO20068.1"/>
    <property type="molecule type" value="Genomic_DNA"/>
</dbReference>
<proteinExistence type="predicted"/>
<evidence type="ECO:0008006" key="3">
    <source>
        <dbReference type="Google" id="ProtNLM"/>
    </source>
</evidence>
<dbReference type="AlphaFoldDB" id="A0A512C772"/>
<keyword evidence="2" id="KW-1185">Reference proteome</keyword>
<dbReference type="Proteomes" id="UP000321301">
    <property type="component" value="Unassembled WGS sequence"/>
</dbReference>